<evidence type="ECO:0000313" key="6">
    <source>
        <dbReference type="Proteomes" id="UP001044222"/>
    </source>
</evidence>
<dbReference type="OrthoDB" id="8918229at2759"/>
<dbReference type="CDD" id="cd00070">
    <property type="entry name" value="GLECT"/>
    <property type="match status" value="1"/>
</dbReference>
<dbReference type="Gene3D" id="2.60.120.200">
    <property type="match status" value="1"/>
</dbReference>
<dbReference type="PANTHER" id="PTHR11346">
    <property type="entry name" value="GALECTIN"/>
    <property type="match status" value="1"/>
</dbReference>
<gene>
    <name evidence="5" type="ORF">ANANG_G00168900</name>
</gene>
<keyword evidence="2 3" id="KW-0430">Lectin</keyword>
<accession>A0A9D3M328</accession>
<dbReference type="InterPro" id="IPR001079">
    <property type="entry name" value="Galectin_CRD"/>
</dbReference>
<dbReference type="GO" id="GO:0043236">
    <property type="term" value="F:laminin binding"/>
    <property type="evidence" value="ECO:0007669"/>
    <property type="project" value="TreeGrafter"/>
</dbReference>
<organism evidence="5 6">
    <name type="scientific">Anguilla anguilla</name>
    <name type="common">European freshwater eel</name>
    <name type="synonym">Muraena anguilla</name>
    <dbReference type="NCBI Taxonomy" id="7936"/>
    <lineage>
        <taxon>Eukaryota</taxon>
        <taxon>Metazoa</taxon>
        <taxon>Chordata</taxon>
        <taxon>Craniata</taxon>
        <taxon>Vertebrata</taxon>
        <taxon>Euteleostomi</taxon>
        <taxon>Actinopterygii</taxon>
        <taxon>Neopterygii</taxon>
        <taxon>Teleostei</taxon>
        <taxon>Anguilliformes</taxon>
        <taxon>Anguillidae</taxon>
        <taxon>Anguilla</taxon>
    </lineage>
</organism>
<dbReference type="EMBL" id="JAFIRN010000009">
    <property type="protein sequence ID" value="KAG5841651.1"/>
    <property type="molecule type" value="Genomic_DNA"/>
</dbReference>
<dbReference type="FunFam" id="2.60.120.200:FF:000021">
    <property type="entry name" value="Galectin"/>
    <property type="match status" value="1"/>
</dbReference>
<evidence type="ECO:0000259" key="4">
    <source>
        <dbReference type="PROSITE" id="PS51304"/>
    </source>
</evidence>
<evidence type="ECO:0000256" key="1">
    <source>
        <dbReference type="ARBA" id="ARBA00011738"/>
    </source>
</evidence>
<evidence type="ECO:0000313" key="5">
    <source>
        <dbReference type="EMBL" id="KAG5841651.1"/>
    </source>
</evidence>
<name>A0A9D3M328_ANGAN</name>
<dbReference type="Proteomes" id="UP001044222">
    <property type="component" value="Chromosome 9"/>
</dbReference>
<dbReference type="GO" id="GO:0005615">
    <property type="term" value="C:extracellular space"/>
    <property type="evidence" value="ECO:0007669"/>
    <property type="project" value="TreeGrafter"/>
</dbReference>
<comment type="caution">
    <text evidence="5">The sequence shown here is derived from an EMBL/GenBank/DDBJ whole genome shotgun (WGS) entry which is preliminary data.</text>
</comment>
<dbReference type="SUPFAM" id="SSF49899">
    <property type="entry name" value="Concanavalin A-like lectins/glucanases"/>
    <property type="match status" value="1"/>
</dbReference>
<dbReference type="InterPro" id="IPR044156">
    <property type="entry name" value="Galectin-like"/>
</dbReference>
<comment type="subunit">
    <text evidence="1">Homodimer.</text>
</comment>
<sequence>MSDVELKNMAFESGMELKVTGVTTPCCSRFSINVGHSRENIALHFNPRFHYGGDQEVTVMNSCKDGCWQEEMKEKFFPFRLRMEFEVTIIFADDKFYINQHNGHVVQFPNRPGDKEYDYIWIEGDVTVKRIHVN</sequence>
<dbReference type="SMART" id="SM00908">
    <property type="entry name" value="Gal-bind_lectin"/>
    <property type="match status" value="1"/>
</dbReference>
<dbReference type="PROSITE" id="PS51304">
    <property type="entry name" value="GALECTIN"/>
    <property type="match status" value="1"/>
</dbReference>
<dbReference type="GO" id="GO:0030246">
    <property type="term" value="F:carbohydrate binding"/>
    <property type="evidence" value="ECO:0007669"/>
    <property type="project" value="UniProtKB-UniRule"/>
</dbReference>
<evidence type="ECO:0000256" key="2">
    <source>
        <dbReference type="ARBA" id="ARBA00022734"/>
    </source>
</evidence>
<dbReference type="InterPro" id="IPR013320">
    <property type="entry name" value="ConA-like_dom_sf"/>
</dbReference>
<reference evidence="5" key="1">
    <citation type="submission" date="2021-01" db="EMBL/GenBank/DDBJ databases">
        <title>A chromosome-scale assembly of European eel, Anguilla anguilla.</title>
        <authorList>
            <person name="Henkel C."/>
            <person name="Jong-Raadsen S.A."/>
            <person name="Dufour S."/>
            <person name="Weltzien F.-A."/>
            <person name="Palstra A.P."/>
            <person name="Pelster B."/>
            <person name="Spaink H.P."/>
            <person name="Van Den Thillart G.E."/>
            <person name="Jansen H."/>
            <person name="Zahm M."/>
            <person name="Klopp C."/>
            <person name="Cedric C."/>
            <person name="Louis A."/>
            <person name="Berthelot C."/>
            <person name="Parey E."/>
            <person name="Roest Crollius H."/>
            <person name="Montfort J."/>
            <person name="Robinson-Rechavi M."/>
            <person name="Bucao C."/>
            <person name="Bouchez O."/>
            <person name="Gislard M."/>
            <person name="Lluch J."/>
            <person name="Milhes M."/>
            <person name="Lampietro C."/>
            <person name="Lopez Roques C."/>
            <person name="Donnadieu C."/>
            <person name="Braasch I."/>
            <person name="Desvignes T."/>
            <person name="Postlethwait J."/>
            <person name="Bobe J."/>
            <person name="Guiguen Y."/>
            <person name="Dirks R."/>
        </authorList>
    </citation>
    <scope>NUCLEOTIDE SEQUENCE</scope>
    <source>
        <strain evidence="5">Tag_6206</strain>
        <tissue evidence="5">Liver</tissue>
    </source>
</reference>
<feature type="domain" description="Galectin" evidence="4">
    <location>
        <begin position="3"/>
        <end position="134"/>
    </location>
</feature>
<keyword evidence="6" id="KW-1185">Reference proteome</keyword>
<dbReference type="AlphaFoldDB" id="A0A9D3M328"/>
<proteinExistence type="predicted"/>
<dbReference type="PANTHER" id="PTHR11346:SF97">
    <property type="entry name" value="GALECTIN-1"/>
    <property type="match status" value="1"/>
</dbReference>
<dbReference type="SMART" id="SM00276">
    <property type="entry name" value="GLECT"/>
    <property type="match status" value="1"/>
</dbReference>
<protein>
    <recommendedName>
        <fullName evidence="3">Galectin</fullName>
    </recommendedName>
</protein>
<dbReference type="GO" id="GO:0016936">
    <property type="term" value="F:galactoside binding"/>
    <property type="evidence" value="ECO:0007669"/>
    <property type="project" value="TreeGrafter"/>
</dbReference>
<dbReference type="Pfam" id="PF00337">
    <property type="entry name" value="Gal-bind_lectin"/>
    <property type="match status" value="1"/>
</dbReference>
<evidence type="ECO:0000256" key="3">
    <source>
        <dbReference type="RuleBase" id="RU102079"/>
    </source>
</evidence>